<accession>B7KJG5</accession>
<protein>
    <submittedName>
        <fullName evidence="1">Uncharacterized protein</fullName>
    </submittedName>
</protein>
<keyword evidence="2" id="KW-1185">Reference proteome</keyword>
<dbReference type="HOGENOM" id="CLU_3396100_0_0_3"/>
<name>B7KJG5_GLOC7</name>
<organism evidence="1 2">
    <name type="scientific">Gloeothece citriformis (strain PCC 7424)</name>
    <name type="common">Cyanothece sp. (strain PCC 7424)</name>
    <dbReference type="NCBI Taxonomy" id="65393"/>
    <lineage>
        <taxon>Bacteria</taxon>
        <taxon>Bacillati</taxon>
        <taxon>Cyanobacteriota</taxon>
        <taxon>Cyanophyceae</taxon>
        <taxon>Oscillatoriophycideae</taxon>
        <taxon>Chroococcales</taxon>
        <taxon>Aphanothecaceae</taxon>
        <taxon>Gloeothece</taxon>
        <taxon>Gloeothece citriformis</taxon>
    </lineage>
</organism>
<gene>
    <name evidence="1" type="ordered locus">PCC7424_5294</name>
</gene>
<sequence>MRWERILQFEGLIMGFKFTELVLCVKLREYL</sequence>
<dbReference type="Proteomes" id="UP000002384">
    <property type="component" value="Chromosome"/>
</dbReference>
<dbReference type="KEGG" id="cyc:PCC7424_5294"/>
<evidence type="ECO:0000313" key="1">
    <source>
        <dbReference type="EMBL" id="ACK73642.1"/>
    </source>
</evidence>
<dbReference type="STRING" id="65393.PCC7424_5294"/>
<proteinExistence type="predicted"/>
<dbReference type="EMBL" id="CP001291">
    <property type="protein sequence ID" value="ACK73642.1"/>
    <property type="molecule type" value="Genomic_DNA"/>
</dbReference>
<dbReference type="AlphaFoldDB" id="B7KJG5"/>
<evidence type="ECO:0000313" key="2">
    <source>
        <dbReference type="Proteomes" id="UP000002384"/>
    </source>
</evidence>
<reference evidence="2" key="1">
    <citation type="journal article" date="2011" name="MBio">
        <title>Novel metabolic attributes of the genus Cyanothece, comprising a group of unicellular nitrogen-fixing Cyanobacteria.</title>
        <authorList>
            <person name="Bandyopadhyay A."/>
            <person name="Elvitigala T."/>
            <person name="Welsh E."/>
            <person name="Stockel J."/>
            <person name="Liberton M."/>
            <person name="Min H."/>
            <person name="Sherman L.A."/>
            <person name="Pakrasi H.B."/>
        </authorList>
    </citation>
    <scope>NUCLEOTIDE SEQUENCE [LARGE SCALE GENOMIC DNA]</scope>
    <source>
        <strain evidence="2">PCC 7424</strain>
    </source>
</reference>